<dbReference type="GO" id="GO:0005524">
    <property type="term" value="F:ATP binding"/>
    <property type="evidence" value="ECO:0007669"/>
    <property type="project" value="InterPro"/>
</dbReference>
<dbReference type="InterPro" id="IPR003156">
    <property type="entry name" value="DHHA1_dom"/>
</dbReference>
<dbReference type="GO" id="GO:0002161">
    <property type="term" value="F:aminoacyl-tRNA deacylase activity"/>
    <property type="evidence" value="ECO:0007669"/>
    <property type="project" value="UniProtKB-ARBA"/>
</dbReference>
<dbReference type="InterPro" id="IPR009000">
    <property type="entry name" value="Transl_B-barrel_sf"/>
</dbReference>
<evidence type="ECO:0000256" key="2">
    <source>
        <dbReference type="ARBA" id="ARBA00004496"/>
    </source>
</evidence>
<keyword evidence="9" id="KW-1185">Reference proteome</keyword>
<keyword evidence="8" id="KW-0436">Ligase</keyword>
<dbReference type="GO" id="GO:0005737">
    <property type="term" value="C:cytoplasm"/>
    <property type="evidence" value="ECO:0007669"/>
    <property type="project" value="UniProtKB-SubCell"/>
</dbReference>
<evidence type="ECO:0000256" key="4">
    <source>
        <dbReference type="ARBA" id="ARBA00022723"/>
    </source>
</evidence>
<sequence>MTERLYYTDSYTTKFKAKVVDIKNVNGKIALLLDKTYFYPTSGGQEHDTGYINTAKVVDVLLSEDEEVLHIIEGEISTGEVECTIDWERRFSNMQQHTGQHILSRAFEILFSCETVSSRLGDDIGTIDLDAVDLNYDKIHEVEELSNKIVWENREVKIHLINASEVSKFPLRKPPKVSGTIRIIEVKDFDFSPCGGTHVSRTGEIGLIKIRRWERVKGGLTRVEFVCGIRALRDFQNKNKISNELVSILSVPEVELPAQVNKILDLQKEKQKLINSLTERIIDFEAEKLLQSSEKINGINFVIAKFENRSVNELKIFARKFLNLPNTVSILGSKTDGANVIMTRSPEVEIDLREILKEVLSVTEGRGGGKADFVQCGGSAENFEKMFDISVEKLKTKIS</sequence>
<dbReference type="InterPro" id="IPR018163">
    <property type="entry name" value="Thr/Ala-tRNA-synth_IIc_edit"/>
</dbReference>
<dbReference type="GO" id="GO:0006419">
    <property type="term" value="P:alanyl-tRNA aminoacylation"/>
    <property type="evidence" value="ECO:0007669"/>
    <property type="project" value="InterPro"/>
</dbReference>
<dbReference type="Proteomes" id="UP000320623">
    <property type="component" value="Unassembled WGS sequence"/>
</dbReference>
<dbReference type="InterPro" id="IPR051335">
    <property type="entry name" value="Alanyl-tRNA_Editing_Enzymes"/>
</dbReference>
<dbReference type="InterPro" id="IPR018165">
    <property type="entry name" value="Ala-tRNA-synth_IIc_core"/>
</dbReference>
<feature type="domain" description="Alanyl-transfer RNA synthetases family profile" evidence="7">
    <location>
        <begin position="1"/>
        <end position="237"/>
    </location>
</feature>
<accession>A0A0S4MS61</accession>
<reference evidence="9" key="1">
    <citation type="submission" date="2015-11" db="EMBL/GenBank/DDBJ databases">
        <authorList>
            <person name="Varghese N."/>
        </authorList>
    </citation>
    <scope>NUCLEOTIDE SEQUENCE [LARGE SCALE GENOMIC DNA]</scope>
</reference>
<dbReference type="SUPFAM" id="SSF55186">
    <property type="entry name" value="ThrRS/AlaRS common domain"/>
    <property type="match status" value="1"/>
</dbReference>
<dbReference type="GO" id="GO:0004813">
    <property type="term" value="F:alanine-tRNA ligase activity"/>
    <property type="evidence" value="ECO:0007669"/>
    <property type="project" value="InterPro"/>
</dbReference>
<evidence type="ECO:0000256" key="6">
    <source>
        <dbReference type="ARBA" id="ARBA00032577"/>
    </source>
</evidence>
<dbReference type="OrthoDB" id="9812949at2"/>
<dbReference type="Gene3D" id="3.10.310.40">
    <property type="match status" value="1"/>
</dbReference>
<name>A0A0S4MS61_9BACT</name>
<dbReference type="EMBL" id="FAOO01000002">
    <property type="protein sequence ID" value="CUU01916.1"/>
    <property type="molecule type" value="Genomic_DNA"/>
</dbReference>
<dbReference type="Pfam" id="PF02272">
    <property type="entry name" value="DHHA1"/>
    <property type="match status" value="1"/>
</dbReference>
<keyword evidence="4" id="KW-0479">Metal-binding</keyword>
<evidence type="ECO:0000256" key="5">
    <source>
        <dbReference type="ARBA" id="ARBA00022833"/>
    </source>
</evidence>
<dbReference type="STRING" id="1643428.GCA_001442855_00361"/>
<evidence type="ECO:0000259" key="7">
    <source>
        <dbReference type="PROSITE" id="PS50860"/>
    </source>
</evidence>
<dbReference type="PROSITE" id="PS50860">
    <property type="entry name" value="AA_TRNA_LIGASE_II_ALA"/>
    <property type="match status" value="1"/>
</dbReference>
<dbReference type="PANTHER" id="PTHR43462:SF1">
    <property type="entry name" value="ALANYL-TRNA EDITING PROTEIN AARSD1"/>
    <property type="match status" value="1"/>
</dbReference>
<evidence type="ECO:0000313" key="8">
    <source>
        <dbReference type="EMBL" id="CUU01916.1"/>
    </source>
</evidence>
<dbReference type="Gene3D" id="3.30.980.10">
    <property type="entry name" value="Threonyl-trna Synthetase, Chain A, domain 2"/>
    <property type="match status" value="1"/>
</dbReference>
<dbReference type="PANTHER" id="PTHR43462">
    <property type="entry name" value="ALANYL-TRNA EDITING PROTEIN"/>
    <property type="match status" value="1"/>
</dbReference>
<comment type="cofactor">
    <cofactor evidence="1">
        <name>Zn(2+)</name>
        <dbReference type="ChEBI" id="CHEBI:29105"/>
    </cofactor>
</comment>
<dbReference type="SMART" id="SM00863">
    <property type="entry name" value="tRNA_SAD"/>
    <property type="match status" value="1"/>
</dbReference>
<evidence type="ECO:0000313" key="9">
    <source>
        <dbReference type="Proteomes" id="UP000320623"/>
    </source>
</evidence>
<dbReference type="Pfam" id="PF01411">
    <property type="entry name" value="tRNA-synt_2c"/>
    <property type="match status" value="1"/>
</dbReference>
<keyword evidence="8" id="KW-0030">Aminoacyl-tRNA synthetase</keyword>
<dbReference type="GO" id="GO:0003676">
    <property type="term" value="F:nucleic acid binding"/>
    <property type="evidence" value="ECO:0007669"/>
    <property type="project" value="InterPro"/>
</dbReference>
<evidence type="ECO:0000256" key="3">
    <source>
        <dbReference type="ARBA" id="ARBA00017959"/>
    </source>
</evidence>
<comment type="subcellular location">
    <subcellularLocation>
        <location evidence="2">Cytoplasm</location>
    </subcellularLocation>
</comment>
<dbReference type="GO" id="GO:0046872">
    <property type="term" value="F:metal ion binding"/>
    <property type="evidence" value="ECO:0007669"/>
    <property type="project" value="UniProtKB-KW"/>
</dbReference>
<dbReference type="Pfam" id="PF07973">
    <property type="entry name" value="tRNA_SAD"/>
    <property type="match status" value="1"/>
</dbReference>
<protein>
    <recommendedName>
        <fullName evidence="3">Alanine--tRNA ligase</fullName>
    </recommendedName>
    <alternativeName>
        <fullName evidence="6">Alanyl-tRNA synthetase</fullName>
    </alternativeName>
</protein>
<keyword evidence="5" id="KW-0862">Zinc</keyword>
<dbReference type="RefSeq" id="WP_140944174.1">
    <property type="nucleotide sequence ID" value="NZ_FAOO01000002.1"/>
</dbReference>
<dbReference type="SUPFAM" id="SSF50447">
    <property type="entry name" value="Translation proteins"/>
    <property type="match status" value="1"/>
</dbReference>
<gene>
    <name evidence="8" type="ORF">JGI1_00374</name>
</gene>
<dbReference type="InterPro" id="IPR012947">
    <property type="entry name" value="tRNA_SAD"/>
</dbReference>
<proteinExistence type="predicted"/>
<organism evidence="8 9">
    <name type="scientific">Candidatus Thermokryptus mobilis</name>
    <dbReference type="NCBI Taxonomy" id="1643428"/>
    <lineage>
        <taxon>Bacteria</taxon>
        <taxon>Pseudomonadati</taxon>
        <taxon>Candidatus Kryptoniota</taxon>
        <taxon>Candidatus Thermokryptus</taxon>
    </lineage>
</organism>
<dbReference type="InterPro" id="IPR018164">
    <property type="entry name" value="Ala-tRNA-synth_IIc_N"/>
</dbReference>
<dbReference type="AlphaFoldDB" id="A0A0S4MS61"/>
<dbReference type="Gene3D" id="2.40.30.130">
    <property type="match status" value="1"/>
</dbReference>
<evidence type="ECO:0000256" key="1">
    <source>
        <dbReference type="ARBA" id="ARBA00001947"/>
    </source>
</evidence>